<evidence type="ECO:0000256" key="3">
    <source>
        <dbReference type="PROSITE-ProRule" id="PRU00332"/>
    </source>
</evidence>
<dbReference type="InterPro" id="IPR036388">
    <property type="entry name" value="WH-like_DNA-bd_sf"/>
</dbReference>
<dbReference type="InterPro" id="IPR000504">
    <property type="entry name" value="RRM_dom"/>
</dbReference>
<dbReference type="SUPFAM" id="SSF46785">
    <property type="entry name" value="Winged helix' DNA-binding domain"/>
    <property type="match status" value="1"/>
</dbReference>
<feature type="compositionally biased region" description="Low complexity" evidence="4">
    <location>
        <begin position="646"/>
        <end position="661"/>
    </location>
</feature>
<sequence length="886" mass="95347">MSYVQPWMMHPSSDHALPQVGNLPISSYSSRGSPESSDYGSGSMSVIDTPTNDVSNNGRESQAHNKESYFVLRDRLQQQIEYYFSPQNLAKDNYLKSQMDGDHYVLVSLIAGFNCVRRLTQDLNLITDAIRVSSKLELDDNGTRVRPKSNRSTVVIHDLPDTVTREDLEGLFAKQTVVKPVNYECASTNGSCWYVEFEQENEAKEALRYLREDVRDYCGKPICTRIRAIPVAAGAVGGLKAIDTAVVTSAASPASEDSVHMARPPGPDMLQYPQYPFVTPNGQYYAPNMMHPQVNPAFLMWPPHLNYQDAYSMMAYNPSLMQMQQLAPPPPAYRGGHTVLRGRGAGGRRGSSNGGYNVGNRRGRGESYPNSGRNSAMSETRSEHNHATSHAVGNRDISRHGSFSSVNGNHREAMSPSSMRSGENTPPHGPPVTMIASSQVRERTGSTTSSVERRNSAAEQNARRHVDSQPVQSKHGDSVGHAAQIDHAKAHHQSNFDFQPKMFPPLPGMLSSSDQTEPIASGSHLLASHAHPQSAGSNMSAADIVRGIHSMGVNSASSKAWSDGDSIQETNDKASKPQRVDQVRSQKKEQASSTDDLPKSGREHNEQRARIEKNAARTSRSNSSAGTQTPATSAVPNSQPPTSLHGSHLPLGPPSASASSSRQEAEHLPQSSKDTSPGSASAKTYSSLSVGTDSTPMGMSDSGSGRSSAASHKESEDSGMAGRSGASSKSSAVENEKGSGTISYARIAQMNRDKLLVPGQGQAGGSNGPHAGPLMKQSSVDSSQDDRRSLVDREHSISSVGSRSKPCSASQQDGRAQSARSFNGYDGAHSYENGSASSYAGTSDGGENDDNEGFMEVTKHKHVQRQQPQQRPNGAMQQQRRYAGGL</sequence>
<feature type="compositionally biased region" description="Polar residues" evidence="4">
    <location>
        <begin position="415"/>
        <end position="424"/>
    </location>
</feature>
<feature type="compositionally biased region" description="Polar residues" evidence="4">
    <location>
        <begin position="626"/>
        <end position="645"/>
    </location>
</feature>
<name>A0A1D1V7C8_RAMVA</name>
<feature type="compositionally biased region" description="Polar residues" evidence="4">
    <location>
        <begin position="435"/>
        <end position="450"/>
    </location>
</feature>
<feature type="domain" description="HTH La-type RNA-binding" evidence="6">
    <location>
        <begin position="66"/>
        <end position="155"/>
    </location>
</feature>
<feature type="compositionally biased region" description="Low complexity" evidence="4">
    <location>
        <begin position="718"/>
        <end position="732"/>
    </location>
</feature>
<evidence type="ECO:0000313" key="7">
    <source>
        <dbReference type="EMBL" id="GAU97576.1"/>
    </source>
</evidence>
<dbReference type="GO" id="GO:0003730">
    <property type="term" value="F:mRNA 3'-UTR binding"/>
    <property type="evidence" value="ECO:0007669"/>
    <property type="project" value="TreeGrafter"/>
</dbReference>
<dbReference type="InterPro" id="IPR006630">
    <property type="entry name" value="La_HTH"/>
</dbReference>
<feature type="compositionally biased region" description="Basic and acidic residues" evidence="4">
    <location>
        <begin position="451"/>
        <end position="467"/>
    </location>
</feature>
<dbReference type="InterPro" id="IPR012677">
    <property type="entry name" value="Nucleotide-bd_a/b_plait_sf"/>
</dbReference>
<dbReference type="GO" id="GO:0005829">
    <property type="term" value="C:cytosol"/>
    <property type="evidence" value="ECO:0007669"/>
    <property type="project" value="TreeGrafter"/>
</dbReference>
<feature type="compositionally biased region" description="Low complexity" evidence="4">
    <location>
        <begin position="26"/>
        <end position="41"/>
    </location>
</feature>
<feature type="compositionally biased region" description="Polar residues" evidence="4">
    <location>
        <begin position="832"/>
        <end position="841"/>
    </location>
</feature>
<dbReference type="GO" id="GO:0010494">
    <property type="term" value="C:cytoplasmic stress granule"/>
    <property type="evidence" value="ECO:0007669"/>
    <property type="project" value="TreeGrafter"/>
</dbReference>
<feature type="region of interest" description="Disordered" evidence="4">
    <location>
        <begin position="330"/>
        <end position="482"/>
    </location>
</feature>
<feature type="compositionally biased region" description="Polar residues" evidence="4">
    <location>
        <begin position="669"/>
        <end position="695"/>
    </location>
</feature>
<feature type="compositionally biased region" description="Basic and acidic residues" evidence="4">
    <location>
        <begin position="570"/>
        <end position="615"/>
    </location>
</feature>
<keyword evidence="2 3" id="KW-0694">RNA-binding</keyword>
<feature type="compositionally biased region" description="Gly residues" evidence="4">
    <location>
        <begin position="343"/>
        <end position="357"/>
    </location>
</feature>
<evidence type="ECO:0000313" key="8">
    <source>
        <dbReference type="Proteomes" id="UP000186922"/>
    </source>
</evidence>
<feature type="region of interest" description="Disordered" evidence="4">
    <location>
        <begin position="555"/>
        <end position="738"/>
    </location>
</feature>
<dbReference type="Pfam" id="PF05383">
    <property type="entry name" value="La"/>
    <property type="match status" value="1"/>
</dbReference>
<feature type="region of interest" description="Disordered" evidence="4">
    <location>
        <begin position="20"/>
        <end position="66"/>
    </location>
</feature>
<dbReference type="InterPro" id="IPR036390">
    <property type="entry name" value="WH_DNA-bd_sf"/>
</dbReference>
<feature type="region of interest" description="Disordered" evidence="4">
    <location>
        <begin position="753"/>
        <end position="886"/>
    </location>
</feature>
<evidence type="ECO:0000259" key="5">
    <source>
        <dbReference type="PROSITE" id="PS50102"/>
    </source>
</evidence>
<evidence type="ECO:0000256" key="4">
    <source>
        <dbReference type="SAM" id="MobiDB-lite"/>
    </source>
</evidence>
<dbReference type="EMBL" id="BDGG01000004">
    <property type="protein sequence ID" value="GAU97576.1"/>
    <property type="molecule type" value="Genomic_DNA"/>
</dbReference>
<evidence type="ECO:0008006" key="9">
    <source>
        <dbReference type="Google" id="ProtNLM"/>
    </source>
</evidence>
<dbReference type="Proteomes" id="UP000186922">
    <property type="component" value="Unassembled WGS sequence"/>
</dbReference>
<evidence type="ECO:0000259" key="6">
    <source>
        <dbReference type="PROSITE" id="PS50961"/>
    </source>
</evidence>
<feature type="compositionally biased region" description="Polar residues" evidence="4">
    <location>
        <begin position="797"/>
        <end position="821"/>
    </location>
</feature>
<dbReference type="Gene3D" id="1.10.10.10">
    <property type="entry name" value="Winged helix-like DNA-binding domain superfamily/Winged helix DNA-binding domain"/>
    <property type="match status" value="1"/>
</dbReference>
<keyword evidence="1" id="KW-0597">Phosphoprotein</keyword>
<dbReference type="InterPro" id="IPR058699">
    <property type="entry name" value="RRM_LARP4/4B"/>
</dbReference>
<feature type="compositionally biased region" description="Polar residues" evidence="4">
    <location>
        <begin position="42"/>
        <end position="60"/>
    </location>
</feature>
<dbReference type="PROSITE" id="PS50961">
    <property type="entry name" value="HTH_LA"/>
    <property type="match status" value="1"/>
</dbReference>
<gene>
    <name evidence="7" type="primary">RvY_08850-1</name>
    <name evidence="7" type="synonym">RvY_08850.1</name>
    <name evidence="7" type="ORF">RvY_08850</name>
</gene>
<feature type="compositionally biased region" description="Low complexity" evidence="4">
    <location>
        <begin position="697"/>
        <end position="710"/>
    </location>
</feature>
<keyword evidence="8" id="KW-1185">Reference proteome</keyword>
<proteinExistence type="predicted"/>
<evidence type="ECO:0000256" key="2">
    <source>
        <dbReference type="ARBA" id="ARBA00022884"/>
    </source>
</evidence>
<reference evidence="7 8" key="1">
    <citation type="journal article" date="2016" name="Nat. Commun.">
        <title>Extremotolerant tardigrade genome and improved radiotolerance of human cultured cells by tardigrade-unique protein.</title>
        <authorList>
            <person name="Hashimoto T."/>
            <person name="Horikawa D.D."/>
            <person name="Saito Y."/>
            <person name="Kuwahara H."/>
            <person name="Kozuka-Hata H."/>
            <person name="Shin-I T."/>
            <person name="Minakuchi Y."/>
            <person name="Ohishi K."/>
            <person name="Motoyama A."/>
            <person name="Aizu T."/>
            <person name="Enomoto A."/>
            <person name="Kondo K."/>
            <person name="Tanaka S."/>
            <person name="Hara Y."/>
            <person name="Koshikawa S."/>
            <person name="Sagara H."/>
            <person name="Miura T."/>
            <person name="Yokobori S."/>
            <person name="Miyagawa K."/>
            <person name="Suzuki Y."/>
            <person name="Kubo T."/>
            <person name="Oyama M."/>
            <person name="Kohara Y."/>
            <person name="Fujiyama A."/>
            <person name="Arakawa K."/>
            <person name="Katayama T."/>
            <person name="Toyoda A."/>
            <person name="Kunieda T."/>
        </authorList>
    </citation>
    <scope>NUCLEOTIDE SEQUENCE [LARGE SCALE GENOMIC DNA]</scope>
    <source>
        <strain evidence="7 8">YOKOZUNA-1</strain>
    </source>
</reference>
<dbReference type="SMART" id="SM00715">
    <property type="entry name" value="LA"/>
    <property type="match status" value="1"/>
</dbReference>
<dbReference type="CDD" id="cd07323">
    <property type="entry name" value="LAM"/>
    <property type="match status" value="1"/>
</dbReference>
<dbReference type="AlphaFoldDB" id="A0A1D1V7C8"/>
<feature type="compositionally biased region" description="Polar residues" evidence="4">
    <location>
        <begin position="555"/>
        <end position="569"/>
    </location>
</feature>
<feature type="compositionally biased region" description="Low complexity" evidence="4">
    <location>
        <begin position="616"/>
        <end position="625"/>
    </location>
</feature>
<dbReference type="InterPro" id="IPR035979">
    <property type="entry name" value="RBD_domain_sf"/>
</dbReference>
<dbReference type="PANTHER" id="PTHR22792:SF131">
    <property type="entry name" value="LA-RELATED PROTEIN LARP4B"/>
    <property type="match status" value="1"/>
</dbReference>
<organism evidence="7 8">
    <name type="scientific">Ramazzottius varieornatus</name>
    <name type="common">Water bear</name>
    <name type="synonym">Tardigrade</name>
    <dbReference type="NCBI Taxonomy" id="947166"/>
    <lineage>
        <taxon>Eukaryota</taxon>
        <taxon>Metazoa</taxon>
        <taxon>Ecdysozoa</taxon>
        <taxon>Tardigrada</taxon>
        <taxon>Eutardigrada</taxon>
        <taxon>Parachela</taxon>
        <taxon>Hypsibioidea</taxon>
        <taxon>Ramazzottiidae</taxon>
        <taxon>Ramazzottius</taxon>
    </lineage>
</organism>
<dbReference type="OrthoDB" id="10046764at2759"/>
<dbReference type="Gene3D" id="3.30.70.330">
    <property type="match status" value="1"/>
</dbReference>
<feature type="compositionally biased region" description="Basic and acidic residues" evidence="4">
    <location>
        <begin position="784"/>
        <end position="796"/>
    </location>
</feature>
<dbReference type="SUPFAM" id="SSF54928">
    <property type="entry name" value="RNA-binding domain, RBD"/>
    <property type="match status" value="1"/>
</dbReference>
<comment type="caution">
    <text evidence="7">The sequence shown here is derived from an EMBL/GenBank/DDBJ whole genome shotgun (WGS) entry which is preliminary data.</text>
</comment>
<dbReference type="InterPro" id="IPR045180">
    <property type="entry name" value="La_dom_prot"/>
</dbReference>
<protein>
    <recommendedName>
        <fullName evidence="9">HTH La-type RNA-binding domain-containing protein</fullName>
    </recommendedName>
</protein>
<feature type="domain" description="RRM" evidence="5">
    <location>
        <begin position="152"/>
        <end position="236"/>
    </location>
</feature>
<accession>A0A1D1V7C8</accession>
<evidence type="ECO:0000256" key="1">
    <source>
        <dbReference type="ARBA" id="ARBA00022553"/>
    </source>
</evidence>
<dbReference type="PROSITE" id="PS50102">
    <property type="entry name" value="RRM"/>
    <property type="match status" value="1"/>
</dbReference>
<dbReference type="GO" id="GO:0045727">
    <property type="term" value="P:positive regulation of translation"/>
    <property type="evidence" value="ECO:0007669"/>
    <property type="project" value="TreeGrafter"/>
</dbReference>
<dbReference type="Pfam" id="PF26088">
    <property type="entry name" value="RRM_LARP4"/>
    <property type="match status" value="1"/>
</dbReference>
<feature type="compositionally biased region" description="Polar residues" evidence="4">
    <location>
        <begin position="865"/>
        <end position="880"/>
    </location>
</feature>
<feature type="compositionally biased region" description="Polar residues" evidence="4">
    <location>
        <begin position="368"/>
        <end position="379"/>
    </location>
</feature>
<dbReference type="STRING" id="947166.A0A1D1V7C8"/>
<dbReference type="PANTHER" id="PTHR22792">
    <property type="entry name" value="LUPUS LA PROTEIN-RELATED"/>
    <property type="match status" value="1"/>
</dbReference>